<accession>A0ABY7EQE0</accession>
<dbReference type="Proteomes" id="UP001164746">
    <property type="component" value="Chromosome 8"/>
</dbReference>
<evidence type="ECO:0000313" key="2">
    <source>
        <dbReference type="EMBL" id="WAR12215.1"/>
    </source>
</evidence>
<reference evidence="2" key="1">
    <citation type="submission" date="2022-11" db="EMBL/GenBank/DDBJ databases">
        <title>Centuries of genome instability and evolution in soft-shell clam transmissible cancer (bioRxiv).</title>
        <authorList>
            <person name="Hart S.F.M."/>
            <person name="Yonemitsu M.A."/>
            <person name="Giersch R.M."/>
            <person name="Beal B.F."/>
            <person name="Arriagada G."/>
            <person name="Davis B.W."/>
            <person name="Ostrander E.A."/>
            <person name="Goff S.P."/>
            <person name="Metzger M.J."/>
        </authorList>
    </citation>
    <scope>NUCLEOTIDE SEQUENCE</scope>
    <source>
        <strain evidence="2">MELC-2E11</strain>
        <tissue evidence="2">Siphon/mantle</tissue>
    </source>
</reference>
<proteinExistence type="predicted"/>
<protein>
    <submittedName>
        <fullName evidence="2">Uncharacterized protein</fullName>
    </submittedName>
</protein>
<evidence type="ECO:0000313" key="3">
    <source>
        <dbReference type="Proteomes" id="UP001164746"/>
    </source>
</evidence>
<evidence type="ECO:0000256" key="1">
    <source>
        <dbReference type="SAM" id="MobiDB-lite"/>
    </source>
</evidence>
<name>A0ABY7EQE0_MYAAR</name>
<organism evidence="2 3">
    <name type="scientific">Mya arenaria</name>
    <name type="common">Soft-shell clam</name>
    <dbReference type="NCBI Taxonomy" id="6604"/>
    <lineage>
        <taxon>Eukaryota</taxon>
        <taxon>Metazoa</taxon>
        <taxon>Spiralia</taxon>
        <taxon>Lophotrochozoa</taxon>
        <taxon>Mollusca</taxon>
        <taxon>Bivalvia</taxon>
        <taxon>Autobranchia</taxon>
        <taxon>Heteroconchia</taxon>
        <taxon>Euheterodonta</taxon>
        <taxon>Imparidentia</taxon>
        <taxon>Neoheterodontei</taxon>
        <taxon>Myida</taxon>
        <taxon>Myoidea</taxon>
        <taxon>Myidae</taxon>
        <taxon>Mya</taxon>
    </lineage>
</organism>
<sequence length="114" mass="13001">MSQRYVAARRAQRTIRDILEKKEQMTGLIKARKYQFVNDPDTERLLRSSMGLGTLDVAGEFGALRRNGNFRDRSGVTPPDPTGREWSAEQTTLNRQSPYVYALHNPHHLTSLSV</sequence>
<dbReference type="EMBL" id="CP111019">
    <property type="protein sequence ID" value="WAR12215.1"/>
    <property type="molecule type" value="Genomic_DNA"/>
</dbReference>
<gene>
    <name evidence="2" type="ORF">MAR_026395</name>
</gene>
<feature type="region of interest" description="Disordered" evidence="1">
    <location>
        <begin position="67"/>
        <end position="90"/>
    </location>
</feature>
<keyword evidence="3" id="KW-1185">Reference proteome</keyword>